<dbReference type="GO" id="GO:0004365">
    <property type="term" value="F:glyceraldehyde-3-phosphate dehydrogenase (NAD+) (phosphorylating) activity"/>
    <property type="evidence" value="ECO:0007669"/>
    <property type="project" value="TreeGrafter"/>
</dbReference>
<feature type="compositionally biased region" description="Basic and acidic residues" evidence="3">
    <location>
        <begin position="106"/>
        <end position="117"/>
    </location>
</feature>
<dbReference type="InterPro" id="IPR036291">
    <property type="entry name" value="NAD(P)-bd_dom_sf"/>
</dbReference>
<keyword evidence="2" id="KW-0560">Oxidoreductase</keyword>
<accession>M5EEX0</accession>
<dbReference type="InterPro" id="IPR020831">
    <property type="entry name" value="GlycerAld/Erythrose_P_DH"/>
</dbReference>
<feature type="compositionally biased region" description="Polar residues" evidence="3">
    <location>
        <begin position="80"/>
        <end position="102"/>
    </location>
</feature>
<evidence type="ECO:0000256" key="3">
    <source>
        <dbReference type="SAM" id="MobiDB-lite"/>
    </source>
</evidence>
<dbReference type="PANTHER" id="PTHR10836:SF76">
    <property type="entry name" value="GLYCERALDEHYDE-3-PHOSPHATE DEHYDROGENASE-RELATED"/>
    <property type="match status" value="1"/>
</dbReference>
<comment type="similarity">
    <text evidence="1">Belongs to the glyceraldehyde-3-phosphate dehydrogenase family.</text>
</comment>
<dbReference type="GO" id="GO:0006096">
    <property type="term" value="P:glycolytic process"/>
    <property type="evidence" value="ECO:0007669"/>
    <property type="project" value="TreeGrafter"/>
</dbReference>
<name>M5EEX0_9PLEO</name>
<organism evidence="4">
    <name type="scientific">Pyrenophora biseptata</name>
    <dbReference type="NCBI Taxonomy" id="2211333"/>
    <lineage>
        <taxon>Eukaryota</taxon>
        <taxon>Fungi</taxon>
        <taxon>Dikarya</taxon>
        <taxon>Ascomycota</taxon>
        <taxon>Pezizomycotina</taxon>
        <taxon>Dothideomycetes</taxon>
        <taxon>Pleosporomycetidae</taxon>
        <taxon>Pleosporales</taxon>
        <taxon>Pleosporineae</taxon>
        <taxon>Pleosporaceae</taxon>
        <taxon>Pyrenophora</taxon>
    </lineage>
</organism>
<feature type="region of interest" description="Disordered" evidence="3">
    <location>
        <begin position="78"/>
        <end position="117"/>
    </location>
</feature>
<protein>
    <submittedName>
        <fullName evidence="4">Glyceraldehyde-3-phosphate</fullName>
    </submittedName>
</protein>
<dbReference type="SUPFAM" id="SSF51735">
    <property type="entry name" value="NAD(P)-binding Rossmann-fold domains"/>
    <property type="match status" value="1"/>
</dbReference>
<feature type="non-terminal residue" evidence="4">
    <location>
        <position position="1"/>
    </location>
</feature>
<reference evidence="4" key="2">
    <citation type="submission" date="2013-03" db="EMBL/GenBank/DDBJ databases">
        <authorList>
            <person name="Khan J."/>
        </authorList>
    </citation>
    <scope>NUCLEOTIDE SEQUENCE</scope>
</reference>
<proteinExistence type="inferred from homology"/>
<dbReference type="EMBL" id="HF912450">
    <property type="protein sequence ID" value="CCV01314.1"/>
    <property type="molecule type" value="Genomic_DNA"/>
</dbReference>
<evidence type="ECO:0000313" key="4">
    <source>
        <dbReference type="EMBL" id="CCV01314.1"/>
    </source>
</evidence>
<sequence length="172" mass="20001">VFRNAYVFSSPPITFVSELIASVGRRAQRRRHCRRKRPLHRASLRCKHHPIQKRPKPSTKFTRDELFGEKTAGCTRRRTCSSMTAHTANSRARSRSTATTPSHPLPHGERPRQHPMERDRRLLRRRVHWCLHHHREGQGPLEKKVVISAPSADAPMFVMGVNHETYKKEILL</sequence>
<reference evidence="4" key="1">
    <citation type="submission" date="2013-03" db="EMBL/GenBank/DDBJ databases">
        <title>Report.</title>
        <authorList>
            <person name="Jahangir Khan J.K."/>
            <person name="Salik Nawaz Khan S.K.N."/>
        </authorList>
    </citation>
    <scope>NUCLEOTIDE SEQUENCE</scope>
</reference>
<dbReference type="AlphaFoldDB" id="M5EEX0"/>
<evidence type="ECO:0000256" key="1">
    <source>
        <dbReference type="ARBA" id="ARBA00007406"/>
    </source>
</evidence>
<dbReference type="GO" id="GO:0005829">
    <property type="term" value="C:cytosol"/>
    <property type="evidence" value="ECO:0007669"/>
    <property type="project" value="TreeGrafter"/>
</dbReference>
<dbReference type="Gene3D" id="3.40.50.720">
    <property type="entry name" value="NAD(P)-binding Rossmann-like Domain"/>
    <property type="match status" value="1"/>
</dbReference>
<feature type="non-terminal residue" evidence="4">
    <location>
        <position position="172"/>
    </location>
</feature>
<dbReference type="PANTHER" id="PTHR10836">
    <property type="entry name" value="GLYCERALDEHYDE 3-PHOSPHATE DEHYDROGENASE"/>
    <property type="match status" value="1"/>
</dbReference>
<evidence type="ECO:0000256" key="2">
    <source>
        <dbReference type="ARBA" id="ARBA00023002"/>
    </source>
</evidence>